<dbReference type="HOGENOM" id="CLU_3072703_0_0_1"/>
<dbReference type="Proteomes" id="UP000013827">
    <property type="component" value="Unassembled WGS sequence"/>
</dbReference>
<evidence type="ECO:0000313" key="3">
    <source>
        <dbReference type="Proteomes" id="UP000013827"/>
    </source>
</evidence>
<feature type="region of interest" description="Disordered" evidence="1">
    <location>
        <begin position="1"/>
        <end position="24"/>
    </location>
</feature>
<dbReference type="PaxDb" id="2903-EOD20941"/>
<sequence length="53" mass="5644">MRHGQQEAARAADGQQEDELGEHGPSYTVLSCHVLAYVLPATREAESCSGSCP</sequence>
<dbReference type="KEGG" id="ehx:EMIHUDRAFT_207980"/>
<organism evidence="2 3">
    <name type="scientific">Emiliania huxleyi (strain CCMP1516)</name>
    <dbReference type="NCBI Taxonomy" id="280463"/>
    <lineage>
        <taxon>Eukaryota</taxon>
        <taxon>Haptista</taxon>
        <taxon>Haptophyta</taxon>
        <taxon>Prymnesiophyceae</taxon>
        <taxon>Isochrysidales</taxon>
        <taxon>Noelaerhabdaceae</taxon>
        <taxon>Emiliania</taxon>
    </lineage>
</organism>
<proteinExistence type="predicted"/>
<reference evidence="3" key="1">
    <citation type="journal article" date="2013" name="Nature">
        <title>Pan genome of the phytoplankton Emiliania underpins its global distribution.</title>
        <authorList>
            <person name="Read B.A."/>
            <person name="Kegel J."/>
            <person name="Klute M.J."/>
            <person name="Kuo A."/>
            <person name="Lefebvre S.C."/>
            <person name="Maumus F."/>
            <person name="Mayer C."/>
            <person name="Miller J."/>
            <person name="Monier A."/>
            <person name="Salamov A."/>
            <person name="Young J."/>
            <person name="Aguilar M."/>
            <person name="Claverie J.M."/>
            <person name="Frickenhaus S."/>
            <person name="Gonzalez K."/>
            <person name="Herman E.K."/>
            <person name="Lin Y.C."/>
            <person name="Napier J."/>
            <person name="Ogata H."/>
            <person name="Sarno A.F."/>
            <person name="Shmutz J."/>
            <person name="Schroeder D."/>
            <person name="de Vargas C."/>
            <person name="Verret F."/>
            <person name="von Dassow P."/>
            <person name="Valentin K."/>
            <person name="Van de Peer Y."/>
            <person name="Wheeler G."/>
            <person name="Dacks J.B."/>
            <person name="Delwiche C.F."/>
            <person name="Dyhrman S.T."/>
            <person name="Glockner G."/>
            <person name="John U."/>
            <person name="Richards T."/>
            <person name="Worden A.Z."/>
            <person name="Zhang X."/>
            <person name="Grigoriev I.V."/>
            <person name="Allen A.E."/>
            <person name="Bidle K."/>
            <person name="Borodovsky M."/>
            <person name="Bowler C."/>
            <person name="Brownlee C."/>
            <person name="Cock J.M."/>
            <person name="Elias M."/>
            <person name="Gladyshev V.N."/>
            <person name="Groth M."/>
            <person name="Guda C."/>
            <person name="Hadaegh A."/>
            <person name="Iglesias-Rodriguez M.D."/>
            <person name="Jenkins J."/>
            <person name="Jones B.M."/>
            <person name="Lawson T."/>
            <person name="Leese F."/>
            <person name="Lindquist E."/>
            <person name="Lobanov A."/>
            <person name="Lomsadze A."/>
            <person name="Malik S.B."/>
            <person name="Marsh M.E."/>
            <person name="Mackinder L."/>
            <person name="Mock T."/>
            <person name="Mueller-Roeber B."/>
            <person name="Pagarete A."/>
            <person name="Parker M."/>
            <person name="Probert I."/>
            <person name="Quesneville H."/>
            <person name="Raines C."/>
            <person name="Rensing S.A."/>
            <person name="Riano-Pachon D.M."/>
            <person name="Richier S."/>
            <person name="Rokitta S."/>
            <person name="Shiraiwa Y."/>
            <person name="Soanes D.M."/>
            <person name="van der Giezen M."/>
            <person name="Wahlund T.M."/>
            <person name="Williams B."/>
            <person name="Wilson W."/>
            <person name="Wolfe G."/>
            <person name="Wurch L.L."/>
        </authorList>
    </citation>
    <scope>NUCLEOTIDE SEQUENCE</scope>
</reference>
<reference evidence="2" key="2">
    <citation type="submission" date="2024-10" db="UniProtKB">
        <authorList>
            <consortium name="EnsemblProtists"/>
        </authorList>
    </citation>
    <scope>IDENTIFICATION</scope>
</reference>
<dbReference type="EnsemblProtists" id="EOD20941">
    <property type="protein sequence ID" value="EOD20941"/>
    <property type="gene ID" value="EMIHUDRAFT_207980"/>
</dbReference>
<evidence type="ECO:0000313" key="2">
    <source>
        <dbReference type="EnsemblProtists" id="EOD20941"/>
    </source>
</evidence>
<name>A0A0D3JBQ6_EMIH1</name>
<dbReference type="AlphaFoldDB" id="A0A0D3JBQ6"/>
<evidence type="ECO:0000256" key="1">
    <source>
        <dbReference type="SAM" id="MobiDB-lite"/>
    </source>
</evidence>
<keyword evidence="3" id="KW-1185">Reference proteome</keyword>
<protein>
    <submittedName>
        <fullName evidence="2">Uncharacterized protein</fullName>
    </submittedName>
</protein>
<dbReference type="GeneID" id="17266488"/>
<accession>A0A0D3JBQ6</accession>
<dbReference type="RefSeq" id="XP_005773370.1">
    <property type="nucleotide sequence ID" value="XM_005773313.1"/>
</dbReference>